<dbReference type="InterPro" id="IPR038282">
    <property type="entry name" value="DUF2267_sf"/>
</dbReference>
<proteinExistence type="predicted"/>
<organism evidence="1">
    <name type="scientific">Aquifex aeolicus</name>
    <dbReference type="NCBI Taxonomy" id="63363"/>
    <lineage>
        <taxon>Bacteria</taxon>
        <taxon>Pseudomonadati</taxon>
        <taxon>Aquificota</taxon>
        <taxon>Aquificia</taxon>
        <taxon>Aquificales</taxon>
        <taxon>Aquificaceae</taxon>
        <taxon>Aquifex</taxon>
    </lineage>
</organism>
<sequence>MGIFDEWVHKGHEFLREVAEELGTDEARAFRITKAVLHTLRDRLDPREGKDFAAQLPMVLKAVWCEGWDPTRGPDKSLKKKEAFLKRVLSDPGLVPGTDVENIEEAERVTRGVFRVLRRHVTPGEIEDVVRQLPEEVRELWE</sequence>
<dbReference type="InterPro" id="IPR018727">
    <property type="entry name" value="DUF2267"/>
</dbReference>
<dbReference type="Proteomes" id="UP000885792">
    <property type="component" value="Unassembled WGS sequence"/>
</dbReference>
<dbReference type="Gene3D" id="1.10.490.110">
    <property type="entry name" value="Uncharacterized conserved protein DUF2267"/>
    <property type="match status" value="1"/>
</dbReference>
<accession>A0A7C5L2F9</accession>
<reference evidence="1" key="1">
    <citation type="journal article" date="2020" name="mSystems">
        <title>Genome- and Community-Level Interaction Insights into Carbon Utilization and Element Cycling Functions of Hydrothermarchaeota in Hydrothermal Sediment.</title>
        <authorList>
            <person name="Zhou Z."/>
            <person name="Liu Y."/>
            <person name="Xu W."/>
            <person name="Pan J."/>
            <person name="Luo Z.H."/>
            <person name="Li M."/>
        </authorList>
    </citation>
    <scope>NUCLEOTIDE SEQUENCE [LARGE SCALE GENOMIC DNA]</scope>
    <source>
        <strain evidence="1">HyVt-501</strain>
    </source>
</reference>
<gene>
    <name evidence="1" type="ORF">ENJ61_03405</name>
</gene>
<name>A0A7C5L2F9_AQUAO</name>
<dbReference type="AlphaFoldDB" id="A0A7C5L2F9"/>
<protein>
    <submittedName>
        <fullName evidence="1">DUF2267 domain-containing protein</fullName>
    </submittedName>
</protein>
<comment type="caution">
    <text evidence="1">The sequence shown here is derived from an EMBL/GenBank/DDBJ whole genome shotgun (WGS) entry which is preliminary data.</text>
</comment>
<dbReference type="EMBL" id="DRNB01000126">
    <property type="protein sequence ID" value="HHJ63932.1"/>
    <property type="molecule type" value="Genomic_DNA"/>
</dbReference>
<evidence type="ECO:0000313" key="1">
    <source>
        <dbReference type="EMBL" id="HHJ63932.1"/>
    </source>
</evidence>
<dbReference type="Pfam" id="PF10025">
    <property type="entry name" value="DUF2267"/>
    <property type="match status" value="1"/>
</dbReference>